<dbReference type="AlphaFoldDB" id="A0A8H4QWS9"/>
<proteinExistence type="predicted"/>
<dbReference type="InterPro" id="IPR002893">
    <property type="entry name" value="Znf_MYND"/>
</dbReference>
<gene>
    <name evidence="8" type="ORF">D9613_009655</name>
</gene>
<dbReference type="Gene3D" id="6.10.140.2220">
    <property type="match status" value="1"/>
</dbReference>
<dbReference type="PROSITE" id="PS50865">
    <property type="entry name" value="ZF_MYND_2"/>
    <property type="match status" value="1"/>
</dbReference>
<evidence type="ECO:0000259" key="7">
    <source>
        <dbReference type="PROSITE" id="PS50865"/>
    </source>
</evidence>
<reference evidence="8 9" key="1">
    <citation type="submission" date="2019-12" db="EMBL/GenBank/DDBJ databases">
        <authorList>
            <person name="Floudas D."/>
            <person name="Bentzer J."/>
            <person name="Ahren D."/>
            <person name="Johansson T."/>
            <person name="Persson P."/>
            <person name="Tunlid A."/>
        </authorList>
    </citation>
    <scope>NUCLEOTIDE SEQUENCE [LARGE SCALE GENOMIC DNA]</scope>
    <source>
        <strain evidence="8 9">CBS 102.39</strain>
    </source>
</reference>
<evidence type="ECO:0000256" key="6">
    <source>
        <dbReference type="SAM" id="MobiDB-lite"/>
    </source>
</evidence>
<sequence>MHGVIRFLDTPDFPASAPDDYPKIIKSGIDEEGQHPDSPPVTGTSGIATLIHHLGRPQLFEPLFDFNKAEEFDLLVRTDDEFFDDVYVRRRGREVEIGFIDHEERWAQHGVRYRIEPEPEGSPYRYGKWTPLSTSDLGEPWGGSETWVRAQGAAIAKAIWWNHIFDMPRVDVSWSDMTDEEQKDVDEWLKEREEKMREKAEAGRKQWKELEKEHGANAFKVEEARVMKKYYEGRMACRADCGEQNPTLVCPECKMARYCSEKCMEDDRKYHEVYCGTEDPIPEEYTKTAEAQA</sequence>
<keyword evidence="5" id="KW-0175">Coiled coil</keyword>
<dbReference type="SUPFAM" id="SSF144232">
    <property type="entry name" value="HIT/MYND zinc finger-like"/>
    <property type="match status" value="1"/>
</dbReference>
<evidence type="ECO:0000256" key="1">
    <source>
        <dbReference type="ARBA" id="ARBA00022723"/>
    </source>
</evidence>
<keyword evidence="1" id="KW-0479">Metal-binding</keyword>
<feature type="region of interest" description="Disordered" evidence="6">
    <location>
        <begin position="16"/>
        <end position="46"/>
    </location>
</feature>
<evidence type="ECO:0000313" key="8">
    <source>
        <dbReference type="EMBL" id="KAF4618872.1"/>
    </source>
</evidence>
<organism evidence="8 9">
    <name type="scientific">Agrocybe pediades</name>
    <dbReference type="NCBI Taxonomy" id="84607"/>
    <lineage>
        <taxon>Eukaryota</taxon>
        <taxon>Fungi</taxon>
        <taxon>Dikarya</taxon>
        <taxon>Basidiomycota</taxon>
        <taxon>Agaricomycotina</taxon>
        <taxon>Agaricomycetes</taxon>
        <taxon>Agaricomycetidae</taxon>
        <taxon>Agaricales</taxon>
        <taxon>Agaricineae</taxon>
        <taxon>Strophariaceae</taxon>
        <taxon>Agrocybe</taxon>
    </lineage>
</organism>
<dbReference type="Proteomes" id="UP000521872">
    <property type="component" value="Unassembled WGS sequence"/>
</dbReference>
<dbReference type="GO" id="GO:0008270">
    <property type="term" value="F:zinc ion binding"/>
    <property type="evidence" value="ECO:0007669"/>
    <property type="project" value="UniProtKB-KW"/>
</dbReference>
<accession>A0A8H4QWS9</accession>
<feature type="compositionally biased region" description="Basic and acidic residues" evidence="6">
    <location>
        <begin position="20"/>
        <end position="35"/>
    </location>
</feature>
<dbReference type="Pfam" id="PF01753">
    <property type="entry name" value="zf-MYND"/>
    <property type="match status" value="1"/>
</dbReference>
<evidence type="ECO:0000256" key="5">
    <source>
        <dbReference type="SAM" id="Coils"/>
    </source>
</evidence>
<comment type="caution">
    <text evidence="8">The sequence shown here is derived from an EMBL/GenBank/DDBJ whole genome shotgun (WGS) entry which is preliminary data.</text>
</comment>
<name>A0A8H4QWS9_9AGAR</name>
<evidence type="ECO:0000256" key="3">
    <source>
        <dbReference type="ARBA" id="ARBA00022833"/>
    </source>
</evidence>
<keyword evidence="9" id="KW-1185">Reference proteome</keyword>
<dbReference type="EMBL" id="JAACJL010000017">
    <property type="protein sequence ID" value="KAF4618872.1"/>
    <property type="molecule type" value="Genomic_DNA"/>
</dbReference>
<keyword evidence="2 4" id="KW-0863">Zinc-finger</keyword>
<feature type="coiled-coil region" evidence="5">
    <location>
        <begin position="178"/>
        <end position="213"/>
    </location>
</feature>
<evidence type="ECO:0000256" key="4">
    <source>
        <dbReference type="PROSITE-ProRule" id="PRU00134"/>
    </source>
</evidence>
<evidence type="ECO:0000313" key="9">
    <source>
        <dbReference type="Proteomes" id="UP000521872"/>
    </source>
</evidence>
<keyword evidence="3" id="KW-0862">Zinc</keyword>
<protein>
    <recommendedName>
        <fullName evidence="7">MYND-type domain-containing protein</fullName>
    </recommendedName>
</protein>
<feature type="domain" description="MYND-type" evidence="7">
    <location>
        <begin position="238"/>
        <end position="275"/>
    </location>
</feature>
<evidence type="ECO:0000256" key="2">
    <source>
        <dbReference type="ARBA" id="ARBA00022771"/>
    </source>
</evidence>